<protein>
    <submittedName>
        <fullName evidence="1">Uncharacterized protein</fullName>
    </submittedName>
</protein>
<gene>
    <name evidence="1" type="ORF">MEDL_7395</name>
</gene>
<name>A0A8S3QCU8_MYTED</name>
<organism evidence="1 2">
    <name type="scientific">Mytilus edulis</name>
    <name type="common">Blue mussel</name>
    <dbReference type="NCBI Taxonomy" id="6550"/>
    <lineage>
        <taxon>Eukaryota</taxon>
        <taxon>Metazoa</taxon>
        <taxon>Spiralia</taxon>
        <taxon>Lophotrochozoa</taxon>
        <taxon>Mollusca</taxon>
        <taxon>Bivalvia</taxon>
        <taxon>Autobranchia</taxon>
        <taxon>Pteriomorphia</taxon>
        <taxon>Mytilida</taxon>
        <taxon>Mytiloidea</taxon>
        <taxon>Mytilidae</taxon>
        <taxon>Mytilinae</taxon>
        <taxon>Mytilus</taxon>
    </lineage>
</organism>
<dbReference type="EMBL" id="CAJPWZ010000381">
    <property type="protein sequence ID" value="CAG2192353.1"/>
    <property type="molecule type" value="Genomic_DNA"/>
</dbReference>
<accession>A0A8S3QCU8</accession>
<dbReference type="OrthoDB" id="6127955at2759"/>
<dbReference type="Proteomes" id="UP000683360">
    <property type="component" value="Unassembled WGS sequence"/>
</dbReference>
<comment type="caution">
    <text evidence="1">The sequence shown here is derived from an EMBL/GenBank/DDBJ whole genome shotgun (WGS) entry which is preliminary data.</text>
</comment>
<dbReference type="InterPro" id="IPR011042">
    <property type="entry name" value="6-blade_b-propeller_TolB-like"/>
</dbReference>
<keyword evidence="2" id="KW-1185">Reference proteome</keyword>
<evidence type="ECO:0000313" key="2">
    <source>
        <dbReference type="Proteomes" id="UP000683360"/>
    </source>
</evidence>
<evidence type="ECO:0000313" key="1">
    <source>
        <dbReference type="EMBL" id="CAG2192353.1"/>
    </source>
</evidence>
<dbReference type="SUPFAM" id="SSF101898">
    <property type="entry name" value="NHL repeat"/>
    <property type="match status" value="1"/>
</dbReference>
<sequence>MANNSNEENGGLHIFDKSGEYLKHVLCTSNPFGLAVINKSDIAASFYKEKLIKIYDSDHFKVKHVLLDGYYVFGLSVESDCLVAAVRNTGIHFINYSSGKILKILPSDIDLLTYVHMIGENTLITDYEKDILYCRNRDGETVWKYSSDAMKGPRNICTDTVGNIFVAAFVSDSIIAISSNGNDSKKLLCVQDGLKNPKAICFSATTSTLLVVSQTGTALKYNLSYS</sequence>
<dbReference type="AlphaFoldDB" id="A0A8S3QCU8"/>
<reference evidence="1" key="1">
    <citation type="submission" date="2021-03" db="EMBL/GenBank/DDBJ databases">
        <authorList>
            <person name="Bekaert M."/>
        </authorList>
    </citation>
    <scope>NUCLEOTIDE SEQUENCE</scope>
</reference>
<proteinExistence type="predicted"/>
<dbReference type="Gene3D" id="2.120.10.30">
    <property type="entry name" value="TolB, C-terminal domain"/>
    <property type="match status" value="1"/>
</dbReference>